<feature type="domain" description="6-phosphofructo-2-kinase" evidence="4">
    <location>
        <begin position="22"/>
        <end position="250"/>
    </location>
</feature>
<dbReference type="GO" id="GO:0006003">
    <property type="term" value="P:fructose 2,6-bisphosphate metabolic process"/>
    <property type="evidence" value="ECO:0007669"/>
    <property type="project" value="InterPro"/>
</dbReference>
<dbReference type="GO" id="GO:0005524">
    <property type="term" value="F:ATP binding"/>
    <property type="evidence" value="ECO:0007669"/>
    <property type="project" value="UniProtKB-KW"/>
</dbReference>
<dbReference type="FunFam" id="3.40.50.300:FF:000644">
    <property type="entry name" value="GpmB, Fructose-2,6-bisphosphatase"/>
    <property type="match status" value="1"/>
</dbReference>
<evidence type="ECO:0000256" key="2">
    <source>
        <dbReference type="ARBA" id="ARBA00022840"/>
    </source>
</evidence>
<dbReference type="GO" id="GO:0005829">
    <property type="term" value="C:cytosol"/>
    <property type="evidence" value="ECO:0007669"/>
    <property type="project" value="TreeGrafter"/>
</dbReference>
<evidence type="ECO:0000313" key="5">
    <source>
        <dbReference type="EMBL" id="ODQ65799.1"/>
    </source>
</evidence>
<dbReference type="InterPro" id="IPR013078">
    <property type="entry name" value="His_Pase_superF_clade-1"/>
</dbReference>
<dbReference type="PRINTS" id="PR00991">
    <property type="entry name" value="6PFRUCTKNASE"/>
</dbReference>
<dbReference type="SUPFAM" id="SSF53254">
    <property type="entry name" value="Phosphoglycerate mutase-like"/>
    <property type="match status" value="1"/>
</dbReference>
<dbReference type="InterPro" id="IPR003094">
    <property type="entry name" value="6Pfruct_kin"/>
</dbReference>
<feature type="non-terminal residue" evidence="5">
    <location>
        <position position="503"/>
    </location>
</feature>
<organism evidence="5 6">
    <name type="scientific">Nadsonia fulvescens var. elongata DSM 6958</name>
    <dbReference type="NCBI Taxonomy" id="857566"/>
    <lineage>
        <taxon>Eukaryota</taxon>
        <taxon>Fungi</taxon>
        <taxon>Dikarya</taxon>
        <taxon>Ascomycota</taxon>
        <taxon>Saccharomycotina</taxon>
        <taxon>Dipodascomycetes</taxon>
        <taxon>Dipodascales</taxon>
        <taxon>Dipodascales incertae sedis</taxon>
        <taxon>Nadsonia</taxon>
    </lineage>
</organism>
<dbReference type="AlphaFoldDB" id="A0A1E3PK43"/>
<dbReference type="InterPro" id="IPR029033">
    <property type="entry name" value="His_PPase_superfam"/>
</dbReference>
<dbReference type="InterPro" id="IPR027417">
    <property type="entry name" value="P-loop_NTPase"/>
</dbReference>
<dbReference type="Gene3D" id="3.40.50.300">
    <property type="entry name" value="P-loop containing nucleotide triphosphate hydrolases"/>
    <property type="match status" value="1"/>
</dbReference>
<dbReference type="Pfam" id="PF00300">
    <property type="entry name" value="His_Phos_1"/>
    <property type="match status" value="1"/>
</dbReference>
<dbReference type="STRING" id="857566.A0A1E3PK43"/>
<feature type="region of interest" description="Disordered" evidence="3">
    <location>
        <begin position="312"/>
        <end position="338"/>
    </location>
</feature>
<dbReference type="InterPro" id="IPR013079">
    <property type="entry name" value="6Phosfructo_kin"/>
</dbReference>
<keyword evidence="5" id="KW-0808">Transferase</keyword>
<name>A0A1E3PK43_9ASCO</name>
<evidence type="ECO:0000313" key="6">
    <source>
        <dbReference type="Proteomes" id="UP000095009"/>
    </source>
</evidence>
<dbReference type="Proteomes" id="UP000095009">
    <property type="component" value="Unassembled WGS sequence"/>
</dbReference>
<evidence type="ECO:0000256" key="3">
    <source>
        <dbReference type="SAM" id="MobiDB-lite"/>
    </source>
</evidence>
<dbReference type="PANTHER" id="PTHR10606:SF32">
    <property type="entry name" value="6-PHOSPHOFRUCTO-2-KINASE 1"/>
    <property type="match status" value="1"/>
</dbReference>
<dbReference type="OrthoDB" id="267323at2759"/>
<keyword evidence="1" id="KW-0547">Nucleotide-binding</keyword>
<accession>A0A1E3PK43</accession>
<evidence type="ECO:0000256" key="1">
    <source>
        <dbReference type="ARBA" id="ARBA00022741"/>
    </source>
</evidence>
<dbReference type="CDD" id="cd07067">
    <property type="entry name" value="HP_PGM_like"/>
    <property type="match status" value="1"/>
</dbReference>
<dbReference type="GO" id="GO:0003873">
    <property type="term" value="F:6-phosphofructo-2-kinase activity"/>
    <property type="evidence" value="ECO:0007669"/>
    <property type="project" value="InterPro"/>
</dbReference>
<keyword evidence="5" id="KW-0418">Kinase</keyword>
<dbReference type="PROSITE" id="PS00175">
    <property type="entry name" value="PG_MUTASE"/>
    <property type="match status" value="1"/>
</dbReference>
<protein>
    <submittedName>
        <fullName evidence="5">Bifunctional 6-phosphofructo-2-kinase/fructose-2,6-bisphosphate 2-phosphatase</fullName>
    </submittedName>
</protein>
<dbReference type="EMBL" id="KV454409">
    <property type="protein sequence ID" value="ODQ65799.1"/>
    <property type="molecule type" value="Genomic_DNA"/>
</dbReference>
<dbReference type="GO" id="GO:0006000">
    <property type="term" value="P:fructose metabolic process"/>
    <property type="evidence" value="ECO:0007669"/>
    <property type="project" value="InterPro"/>
</dbReference>
<sequence length="503" mass="57777">TFDIPGLTKSKVSPDGTVSSVDLGSKLVVVMVGLPARGKSFITNKLCRYLTWQQHRCKIFNVGNTRRNANTKGNEVDDLNPTPSEKQDASFFSPSNAKSKALRELWAMDTLDKLLDYILLDNGTVGILDATNTTIMRRRKVLDTIAERTGGQLKVLFLESICTKPEIINQNIRLKLSGPDYKNIDPEIAIKDFINRLKNYEQAYETLDDEKEIDLQYCKIIDVGARTITNNIKGFLACQVVFFMLNFNLTERQIWICRHGESEDNVLGRIGGDSGITERGKKFSRTLARFMEYQKSLFRKKQLEHFASHNQILSKKSEKNQQGGSDDKSLPMTPMNEPEDPNFCVWSSMLRRSVETAEYFSEEKFDIKEMRMLNELSAGKCEGMTYAEIRDEYPSEYESRMAQKILYRYPGIGGESYLDVIARLRPVIVEIERMEDHLCIIAHRIVCRVLLAYFMNLGRDSIGELDVPLHTLYVLEPKPYGVDWAMYEYSEKADWFFQVPKEN</sequence>
<dbReference type="SUPFAM" id="SSF52540">
    <property type="entry name" value="P-loop containing nucleoside triphosphate hydrolases"/>
    <property type="match status" value="1"/>
</dbReference>
<proteinExistence type="predicted"/>
<evidence type="ECO:0000259" key="4">
    <source>
        <dbReference type="Pfam" id="PF01591"/>
    </source>
</evidence>
<feature type="compositionally biased region" description="Basic and acidic residues" evidence="3">
    <location>
        <begin position="315"/>
        <end position="329"/>
    </location>
</feature>
<feature type="region of interest" description="Disordered" evidence="3">
    <location>
        <begin position="70"/>
        <end position="93"/>
    </location>
</feature>
<gene>
    <name evidence="5" type="ORF">NADFUDRAFT_6667</name>
</gene>
<keyword evidence="6" id="KW-1185">Reference proteome</keyword>
<dbReference type="SMART" id="SM00855">
    <property type="entry name" value="PGAM"/>
    <property type="match status" value="1"/>
</dbReference>
<keyword evidence="2" id="KW-0067">ATP-binding</keyword>
<reference evidence="5 6" key="1">
    <citation type="journal article" date="2016" name="Proc. Natl. Acad. Sci. U.S.A.">
        <title>Comparative genomics of biotechnologically important yeasts.</title>
        <authorList>
            <person name="Riley R."/>
            <person name="Haridas S."/>
            <person name="Wolfe K.H."/>
            <person name="Lopes M.R."/>
            <person name="Hittinger C.T."/>
            <person name="Goeker M."/>
            <person name="Salamov A.A."/>
            <person name="Wisecaver J.H."/>
            <person name="Long T.M."/>
            <person name="Calvey C.H."/>
            <person name="Aerts A.L."/>
            <person name="Barry K.W."/>
            <person name="Choi C."/>
            <person name="Clum A."/>
            <person name="Coughlan A.Y."/>
            <person name="Deshpande S."/>
            <person name="Douglass A.P."/>
            <person name="Hanson S.J."/>
            <person name="Klenk H.-P."/>
            <person name="LaButti K.M."/>
            <person name="Lapidus A."/>
            <person name="Lindquist E.A."/>
            <person name="Lipzen A.M."/>
            <person name="Meier-Kolthoff J.P."/>
            <person name="Ohm R.A."/>
            <person name="Otillar R.P."/>
            <person name="Pangilinan J.L."/>
            <person name="Peng Y."/>
            <person name="Rokas A."/>
            <person name="Rosa C.A."/>
            <person name="Scheuner C."/>
            <person name="Sibirny A.A."/>
            <person name="Slot J.C."/>
            <person name="Stielow J.B."/>
            <person name="Sun H."/>
            <person name="Kurtzman C.P."/>
            <person name="Blackwell M."/>
            <person name="Grigoriev I.V."/>
            <person name="Jeffries T.W."/>
        </authorList>
    </citation>
    <scope>NUCLEOTIDE SEQUENCE [LARGE SCALE GENOMIC DNA]</scope>
    <source>
        <strain evidence="5 6">DSM 6958</strain>
    </source>
</reference>
<dbReference type="PIRSF" id="PIRSF000709">
    <property type="entry name" value="6PFK_2-Ptase"/>
    <property type="match status" value="1"/>
</dbReference>
<dbReference type="Gene3D" id="3.40.50.1240">
    <property type="entry name" value="Phosphoglycerate mutase-like"/>
    <property type="match status" value="1"/>
</dbReference>
<dbReference type="InterPro" id="IPR001345">
    <property type="entry name" value="PG/BPGM_mutase_AS"/>
</dbReference>
<dbReference type="PANTHER" id="PTHR10606">
    <property type="entry name" value="6-PHOSPHOFRUCTO-2-KINASE/FRUCTOSE-2,6-BISPHOSPHATASE"/>
    <property type="match status" value="1"/>
</dbReference>
<dbReference type="Pfam" id="PF01591">
    <property type="entry name" value="6PF2K"/>
    <property type="match status" value="1"/>
</dbReference>
<feature type="non-terminal residue" evidence="5">
    <location>
        <position position="1"/>
    </location>
</feature>